<name>A0A8J5CY45_CHIOP</name>
<dbReference type="OrthoDB" id="6380853at2759"/>
<keyword evidence="1" id="KW-0732">Signal</keyword>
<sequence length="284" mass="29377">MGAYAMLRVASVFISVALAFDPVAGDSPLPRDAYSSFLEQYVAFTLEHDLPYRGGSRPAAGGAQTGSAIGTLAGVAAGPAGQFGTAGGFGGASRPTGGITAAGSQGGNSFQGFGGSVDQGGAAFVGGSGGQGFATSVFHQQIVPTVTQTVTVDAFTTLTDTVFQSYGVTLTQFAVQTVTRPIQQVVVTPVDDVVAVATTQVLRPEYITLTETKSDFRLAVRTSVTHVTLTHTSYAITHVPFTITATETVQITSAVVRTVIDTVSRVVTDYRTLLNTVFVHGGYY</sequence>
<accession>A0A8J5CY45</accession>
<evidence type="ECO:0000256" key="1">
    <source>
        <dbReference type="SAM" id="SignalP"/>
    </source>
</evidence>
<comment type="caution">
    <text evidence="2">The sequence shown here is derived from an EMBL/GenBank/DDBJ whole genome shotgun (WGS) entry which is preliminary data.</text>
</comment>
<protein>
    <submittedName>
        <fullName evidence="2">Uncharacterized protein</fullName>
    </submittedName>
</protein>
<dbReference type="EMBL" id="JACEEZ010009483">
    <property type="protein sequence ID" value="KAG0722492.1"/>
    <property type="molecule type" value="Genomic_DNA"/>
</dbReference>
<keyword evidence="3" id="KW-1185">Reference proteome</keyword>
<evidence type="ECO:0000313" key="3">
    <source>
        <dbReference type="Proteomes" id="UP000770661"/>
    </source>
</evidence>
<organism evidence="2 3">
    <name type="scientific">Chionoecetes opilio</name>
    <name type="common">Atlantic snow crab</name>
    <name type="synonym">Cancer opilio</name>
    <dbReference type="NCBI Taxonomy" id="41210"/>
    <lineage>
        <taxon>Eukaryota</taxon>
        <taxon>Metazoa</taxon>
        <taxon>Ecdysozoa</taxon>
        <taxon>Arthropoda</taxon>
        <taxon>Crustacea</taxon>
        <taxon>Multicrustacea</taxon>
        <taxon>Malacostraca</taxon>
        <taxon>Eumalacostraca</taxon>
        <taxon>Eucarida</taxon>
        <taxon>Decapoda</taxon>
        <taxon>Pleocyemata</taxon>
        <taxon>Brachyura</taxon>
        <taxon>Eubrachyura</taxon>
        <taxon>Majoidea</taxon>
        <taxon>Majidae</taxon>
        <taxon>Chionoecetes</taxon>
    </lineage>
</organism>
<gene>
    <name evidence="2" type="ORF">GWK47_044410</name>
</gene>
<feature type="chain" id="PRO_5035194741" evidence="1">
    <location>
        <begin position="26"/>
        <end position="284"/>
    </location>
</feature>
<proteinExistence type="predicted"/>
<feature type="signal peptide" evidence="1">
    <location>
        <begin position="1"/>
        <end position="25"/>
    </location>
</feature>
<dbReference type="Proteomes" id="UP000770661">
    <property type="component" value="Unassembled WGS sequence"/>
</dbReference>
<reference evidence="2" key="1">
    <citation type="submission" date="2020-07" db="EMBL/GenBank/DDBJ databases">
        <title>The High-quality genome of the commercially important snow crab, Chionoecetes opilio.</title>
        <authorList>
            <person name="Jeong J.-H."/>
            <person name="Ryu S."/>
        </authorList>
    </citation>
    <scope>NUCLEOTIDE SEQUENCE</scope>
    <source>
        <strain evidence="2">MADBK_172401_WGS</strain>
        <tissue evidence="2">Digestive gland</tissue>
    </source>
</reference>
<evidence type="ECO:0000313" key="2">
    <source>
        <dbReference type="EMBL" id="KAG0722492.1"/>
    </source>
</evidence>
<dbReference type="AlphaFoldDB" id="A0A8J5CY45"/>